<sequence>MKESWQKLKIYIAMAALIYQVYQLSKVLRETNKATN</sequence>
<gene>
    <name evidence="1" type="ORF">NRE15_01630</name>
</gene>
<accession>A0ABY5P7J4</accession>
<keyword evidence="2" id="KW-1185">Reference proteome</keyword>
<evidence type="ECO:0000313" key="2">
    <source>
        <dbReference type="Proteomes" id="UP001315967"/>
    </source>
</evidence>
<reference evidence="1 2" key="1">
    <citation type="submission" date="2022-08" db="EMBL/GenBank/DDBJ databases">
        <title>Aerococcaceae sp. nov isolated from spoiled eye mask.</title>
        <authorList>
            <person name="Zhou G."/>
            <person name="Xie X.-B."/>
            <person name="Shi Q.-S."/>
            <person name="Wang Y.-S."/>
            <person name="Wen X."/>
            <person name="Peng H."/>
            <person name="Yang X.-J."/>
            <person name="Tao H.-B."/>
            <person name="Huang X.-M."/>
        </authorList>
    </citation>
    <scope>NUCLEOTIDE SEQUENCE [LARGE SCALE GENOMIC DNA]</scope>
    <source>
        <strain evidence="2">DM20194951</strain>
    </source>
</reference>
<organism evidence="1 2">
    <name type="scientific">Fundicoccus culcitae</name>
    <dbReference type="NCBI Taxonomy" id="2969821"/>
    <lineage>
        <taxon>Bacteria</taxon>
        <taxon>Bacillati</taxon>
        <taxon>Bacillota</taxon>
        <taxon>Bacilli</taxon>
        <taxon>Lactobacillales</taxon>
        <taxon>Aerococcaceae</taxon>
        <taxon>Fundicoccus</taxon>
    </lineage>
</organism>
<protein>
    <submittedName>
        <fullName evidence="1">Poly(ADP-ribose) glycohydrolase</fullName>
    </submittedName>
</protein>
<dbReference type="EMBL" id="CP102453">
    <property type="protein sequence ID" value="UUX34378.1"/>
    <property type="molecule type" value="Genomic_DNA"/>
</dbReference>
<name>A0ABY5P7J4_9LACT</name>
<proteinExistence type="predicted"/>
<dbReference type="Proteomes" id="UP001315967">
    <property type="component" value="Chromosome"/>
</dbReference>
<evidence type="ECO:0000313" key="1">
    <source>
        <dbReference type="EMBL" id="UUX34378.1"/>
    </source>
</evidence>